<protein>
    <submittedName>
        <fullName evidence="9">Peptide ABC transporter permease</fullName>
    </submittedName>
</protein>
<comment type="caution">
    <text evidence="9">The sequence shown here is derived from an EMBL/GenBank/DDBJ whole genome shotgun (WGS) entry which is preliminary data.</text>
</comment>
<evidence type="ECO:0000256" key="2">
    <source>
        <dbReference type="ARBA" id="ARBA00022448"/>
    </source>
</evidence>
<dbReference type="PANTHER" id="PTHR43163">
    <property type="entry name" value="DIPEPTIDE TRANSPORT SYSTEM PERMEASE PROTEIN DPPB-RELATED"/>
    <property type="match status" value="1"/>
</dbReference>
<feature type="transmembrane region" description="Helical" evidence="7">
    <location>
        <begin position="300"/>
        <end position="326"/>
    </location>
</feature>
<dbReference type="PANTHER" id="PTHR43163:SF6">
    <property type="entry name" value="DIPEPTIDE TRANSPORT SYSTEM PERMEASE PROTEIN DPPB-RELATED"/>
    <property type="match status" value="1"/>
</dbReference>
<reference evidence="10" key="1">
    <citation type="submission" date="2012-11" db="EMBL/GenBank/DDBJ databases">
        <authorList>
            <person name="Becker E.A."/>
            <person name="Seitzer P."/>
            <person name="Tritt A."/>
            <person name="Larsen D."/>
            <person name="Yao A."/>
            <person name="Wu D."/>
            <person name="Darling A."/>
            <person name="Eisen J.A."/>
            <person name="Facciotti M.T."/>
        </authorList>
    </citation>
    <scope>NUCLEOTIDE SEQUENCE [LARGE SCALE GENOMIC DNA]</scope>
    <source>
        <strain evidence="10">ATCC 29605 / DSM 3757 / JCM 8879 / NBRC 14742 / NCIMB 2012 / VKM B-1768 / DS2</strain>
    </source>
</reference>
<reference evidence="9 10" key="2">
    <citation type="journal article" date="2014" name="PLoS Genet.">
        <title>Phylogenetically driven sequencing of extremely halophilic archaea reveals strategies for static and dynamic osmo-response.</title>
        <authorList>
            <person name="Becker E.A."/>
            <person name="Seitzer P.M."/>
            <person name="Tritt A."/>
            <person name="Larsen D."/>
            <person name="Krusor M."/>
            <person name="Yao A.I."/>
            <person name="Wu D."/>
            <person name="Madern D."/>
            <person name="Eisen J.A."/>
            <person name="Darling A.E."/>
            <person name="Facciotti M.T."/>
        </authorList>
    </citation>
    <scope>NUCLEOTIDE SEQUENCE [LARGE SCALE GENOMIC DNA]</scope>
    <source>
        <strain evidence="10">ATCC 29605 / DSM 3757 / JCM 8879 / NBRC 14742 / NCIMB 2012 / VKM B-1768 / DS2</strain>
    </source>
</reference>
<comment type="subcellular location">
    <subcellularLocation>
        <location evidence="1 7">Cell membrane</location>
        <topology evidence="1 7">Multi-pass membrane protein</topology>
    </subcellularLocation>
</comment>
<feature type="transmembrane region" description="Helical" evidence="7">
    <location>
        <begin position="258"/>
        <end position="280"/>
    </location>
</feature>
<feature type="transmembrane region" description="Helical" evidence="7">
    <location>
        <begin position="201"/>
        <end position="220"/>
    </location>
</feature>
<keyword evidence="2 7" id="KW-0813">Transport</keyword>
<sequence>MALGGPTVSEFQRFLAKRLAISIVLTLVAVSVIFVVLRLLPGSPFESLVTAGNLSQQQITEIRAMYGLDQPMWRQYLSYLQSILLFQFGYSILRSQPVWGVLAPRLVNTLILLVPALVTTAVLSSLLGMYVGWNRGSKLEKLSIIATTFLRSTPVFITGILFVIIFAYNLELVPAFGMRSISASPEGYVETFASFDFLHHYILPFTVSVLYYSGDFLLLARNGVVEKRGSEFLKLHRAKGLSEMQQLARAGRNSMLPILTYFALRLGMIFQGLILLEVVFGWPGIGRELVLAIQQQDYPLVQAAVFIMALAVIVANLVADVLYAYFDPTVSTSGGGAA</sequence>
<keyword evidence="4 7" id="KW-0812">Transmembrane</keyword>
<dbReference type="Pfam" id="PF00528">
    <property type="entry name" value="BPD_transp_1"/>
    <property type="match status" value="1"/>
</dbReference>
<evidence type="ECO:0000313" key="9">
    <source>
        <dbReference type="EMBL" id="ELY36809.1"/>
    </source>
</evidence>
<dbReference type="EMBL" id="AOHU01000021">
    <property type="protein sequence ID" value="ELY36809.1"/>
    <property type="molecule type" value="Genomic_DNA"/>
</dbReference>
<comment type="similarity">
    <text evidence="7">Belongs to the binding-protein-dependent transport system permease family.</text>
</comment>
<evidence type="ECO:0000256" key="6">
    <source>
        <dbReference type="ARBA" id="ARBA00023136"/>
    </source>
</evidence>
<dbReference type="Pfam" id="PF19300">
    <property type="entry name" value="BPD_transp_1_N"/>
    <property type="match status" value="1"/>
</dbReference>
<feature type="transmembrane region" description="Helical" evidence="7">
    <location>
        <begin position="105"/>
        <end position="130"/>
    </location>
</feature>
<feature type="transmembrane region" description="Helical" evidence="7">
    <location>
        <begin position="20"/>
        <end position="40"/>
    </location>
</feature>
<dbReference type="InterPro" id="IPR045621">
    <property type="entry name" value="BPD_transp_1_N"/>
</dbReference>
<dbReference type="CDD" id="cd06261">
    <property type="entry name" value="TM_PBP2"/>
    <property type="match status" value="1"/>
</dbReference>
<proteinExistence type="inferred from homology"/>
<evidence type="ECO:0000256" key="7">
    <source>
        <dbReference type="RuleBase" id="RU363032"/>
    </source>
</evidence>
<dbReference type="GO" id="GO:0055085">
    <property type="term" value="P:transmembrane transport"/>
    <property type="evidence" value="ECO:0007669"/>
    <property type="project" value="InterPro"/>
</dbReference>
<keyword evidence="5 7" id="KW-1133">Transmembrane helix</keyword>
<evidence type="ECO:0000256" key="3">
    <source>
        <dbReference type="ARBA" id="ARBA00022475"/>
    </source>
</evidence>
<dbReference type="PROSITE" id="PS50928">
    <property type="entry name" value="ABC_TM1"/>
    <property type="match status" value="1"/>
</dbReference>
<feature type="transmembrane region" description="Helical" evidence="7">
    <location>
        <begin position="142"/>
        <end position="168"/>
    </location>
</feature>
<gene>
    <name evidence="9" type="ORF">C498_01645</name>
</gene>
<dbReference type="AlphaFoldDB" id="L9VI69"/>
<dbReference type="InterPro" id="IPR000515">
    <property type="entry name" value="MetI-like"/>
</dbReference>
<evidence type="ECO:0000313" key="10">
    <source>
        <dbReference type="Proteomes" id="UP000011532"/>
    </source>
</evidence>
<evidence type="ECO:0000256" key="5">
    <source>
        <dbReference type="ARBA" id="ARBA00022989"/>
    </source>
</evidence>
<dbReference type="Gene3D" id="1.10.3720.10">
    <property type="entry name" value="MetI-like"/>
    <property type="match status" value="1"/>
</dbReference>
<feature type="domain" description="ABC transmembrane type-1" evidence="8">
    <location>
        <begin position="106"/>
        <end position="319"/>
    </location>
</feature>
<evidence type="ECO:0000256" key="1">
    <source>
        <dbReference type="ARBA" id="ARBA00004651"/>
    </source>
</evidence>
<evidence type="ECO:0000259" key="8">
    <source>
        <dbReference type="PROSITE" id="PS50928"/>
    </source>
</evidence>
<dbReference type="GO" id="GO:0005886">
    <property type="term" value="C:plasma membrane"/>
    <property type="evidence" value="ECO:0007669"/>
    <property type="project" value="UniProtKB-SubCell"/>
</dbReference>
<dbReference type="InterPro" id="IPR035906">
    <property type="entry name" value="MetI-like_sf"/>
</dbReference>
<dbReference type="Proteomes" id="UP000011532">
    <property type="component" value="Unassembled WGS sequence"/>
</dbReference>
<keyword evidence="6 7" id="KW-0472">Membrane</keyword>
<dbReference type="SUPFAM" id="SSF161098">
    <property type="entry name" value="MetI-like"/>
    <property type="match status" value="1"/>
</dbReference>
<evidence type="ECO:0000256" key="4">
    <source>
        <dbReference type="ARBA" id="ARBA00022692"/>
    </source>
</evidence>
<name>L9VI69_HALVD</name>
<accession>L9VI69</accession>
<keyword evidence="3" id="KW-1003">Cell membrane</keyword>
<organism evidence="9 10">
    <name type="scientific">Haloferax volcanii (strain ATCC 29605 / DSM 3757 / JCM 8879 / NBRC 14742 / NCIMB 2012 / VKM B-1768 / DS2)</name>
    <name type="common">Halobacterium volcanii</name>
    <dbReference type="NCBI Taxonomy" id="309800"/>
    <lineage>
        <taxon>Archaea</taxon>
        <taxon>Methanobacteriati</taxon>
        <taxon>Methanobacteriota</taxon>
        <taxon>Stenosarchaea group</taxon>
        <taxon>Halobacteria</taxon>
        <taxon>Halobacteriales</taxon>
        <taxon>Haloferacaceae</taxon>
        <taxon>Haloferax</taxon>
    </lineage>
</organism>
<dbReference type="PATRIC" id="fig|309800.29.peg.315"/>